<dbReference type="GO" id="GO:0030430">
    <property type="term" value="C:host cell cytoplasm"/>
    <property type="evidence" value="ECO:0007669"/>
    <property type="project" value="InterPro"/>
</dbReference>
<proteinExistence type="predicted"/>
<dbReference type="InterPro" id="IPR006487">
    <property type="entry name" value="Phage_lambda_L"/>
</dbReference>
<dbReference type="Proteomes" id="UP000189369">
    <property type="component" value="Chromosome"/>
</dbReference>
<evidence type="ECO:0000313" key="2">
    <source>
        <dbReference type="Proteomes" id="UP000189369"/>
    </source>
</evidence>
<organism evidence="1 2">
    <name type="scientific">Paenalcaligenes hominis</name>
    <dbReference type="NCBI Taxonomy" id="643674"/>
    <lineage>
        <taxon>Bacteria</taxon>
        <taxon>Pseudomonadati</taxon>
        <taxon>Pseudomonadota</taxon>
        <taxon>Betaproteobacteria</taxon>
        <taxon>Burkholderiales</taxon>
        <taxon>Alcaligenaceae</taxon>
        <taxon>Paenalcaligenes</taxon>
    </lineage>
</organism>
<gene>
    <name evidence="1" type="ORF">PAEH1_02610</name>
</gene>
<dbReference type="KEGG" id="phn:PAEH1_02610"/>
<dbReference type="STRING" id="643674.PAEH1_02610"/>
<protein>
    <submittedName>
        <fullName evidence="1">Phage minor tail protein L</fullName>
    </submittedName>
</protein>
<reference evidence="1 2" key="1">
    <citation type="submission" date="2017-01" db="EMBL/GenBank/DDBJ databases">
        <title>Complete Genome Sequence of Paenalcaligenes hominis, Isolated from a paraplegic Patient with neurogenic bladder.</title>
        <authorList>
            <person name="Mukhopadhyay R."/>
            <person name="Joaquin J."/>
            <person name="Hogue R."/>
            <person name="Kilaru A."/>
            <person name="Jospin G."/>
            <person name="Mars K."/>
            <person name="Eisen J.A."/>
            <person name="Chaturvedi V."/>
        </authorList>
    </citation>
    <scope>NUCLEOTIDE SEQUENCE [LARGE SCALE GENOMIC DNA]</scope>
    <source>
        <strain evidence="1 2">15S00501</strain>
    </source>
</reference>
<dbReference type="GO" id="GO:0051536">
    <property type="term" value="F:iron-sulfur cluster binding"/>
    <property type="evidence" value="ECO:0007669"/>
    <property type="project" value="InterPro"/>
</dbReference>
<accession>A0A1U9JY64</accession>
<sequence length="235" mass="25537">MSINDDVQGLSPGALVTLYELDLRDIGGDVMRFHGYQTGPVKFQGKTYSPWAIAAEGFERTGEPQQPMPTLSVGNIGKDTNGKPIAGVISSLCYALQDLVGATVTRRRTFSKYLDGRPTADPLAEFPPEIWIVEQKSSESAELVTFSLSSPMDFDDIQMPARQIVANVCPWLWIGGYRGPYCGYTGSRMFDKDDKPVSSITLDQCSGLLRSCALRFGEGSALNFGGFPSSDKVNG</sequence>
<evidence type="ECO:0000313" key="1">
    <source>
        <dbReference type="EMBL" id="AQS50718.1"/>
    </source>
</evidence>
<dbReference type="Pfam" id="PF05100">
    <property type="entry name" value="Phage_tail_L"/>
    <property type="match status" value="1"/>
</dbReference>
<dbReference type="OrthoDB" id="5673400at2"/>
<name>A0A1U9JY64_9BURK</name>
<dbReference type="AlphaFoldDB" id="A0A1U9JY64"/>
<dbReference type="GO" id="GO:0046718">
    <property type="term" value="P:symbiont entry into host cell"/>
    <property type="evidence" value="ECO:0007669"/>
    <property type="project" value="InterPro"/>
</dbReference>
<dbReference type="NCBIfam" id="TIGR01600">
    <property type="entry name" value="phage_tail_L"/>
    <property type="match status" value="1"/>
</dbReference>
<dbReference type="EMBL" id="CP019697">
    <property type="protein sequence ID" value="AQS50718.1"/>
    <property type="molecule type" value="Genomic_DNA"/>
</dbReference>